<dbReference type="OrthoDB" id="2356989at2"/>
<organism evidence="2 3">
    <name type="scientific">Aureibacillus halotolerans</name>
    <dbReference type="NCBI Taxonomy" id="1508390"/>
    <lineage>
        <taxon>Bacteria</taxon>
        <taxon>Bacillati</taxon>
        <taxon>Bacillota</taxon>
        <taxon>Bacilli</taxon>
        <taxon>Bacillales</taxon>
        <taxon>Bacillaceae</taxon>
        <taxon>Aureibacillus</taxon>
    </lineage>
</organism>
<protein>
    <submittedName>
        <fullName evidence="2">Uncharacterized protein</fullName>
    </submittedName>
</protein>
<dbReference type="EMBL" id="SNYJ01000010">
    <property type="protein sequence ID" value="TDQ38366.1"/>
    <property type="molecule type" value="Genomic_DNA"/>
</dbReference>
<feature type="transmembrane region" description="Helical" evidence="1">
    <location>
        <begin position="12"/>
        <end position="30"/>
    </location>
</feature>
<keyword evidence="1" id="KW-1133">Transmembrane helix</keyword>
<reference evidence="2 3" key="1">
    <citation type="submission" date="2019-03" db="EMBL/GenBank/DDBJ databases">
        <title>Genomic Encyclopedia of Type Strains, Phase IV (KMG-IV): sequencing the most valuable type-strain genomes for metagenomic binning, comparative biology and taxonomic classification.</title>
        <authorList>
            <person name="Goeker M."/>
        </authorList>
    </citation>
    <scope>NUCLEOTIDE SEQUENCE [LARGE SCALE GENOMIC DNA]</scope>
    <source>
        <strain evidence="2 3">DSM 28697</strain>
    </source>
</reference>
<keyword evidence="3" id="KW-1185">Reference proteome</keyword>
<feature type="transmembrane region" description="Helical" evidence="1">
    <location>
        <begin position="171"/>
        <end position="188"/>
    </location>
</feature>
<accession>A0A4R6TYG5</accession>
<feature type="transmembrane region" description="Helical" evidence="1">
    <location>
        <begin position="56"/>
        <end position="74"/>
    </location>
</feature>
<feature type="transmembrane region" description="Helical" evidence="1">
    <location>
        <begin position="208"/>
        <end position="233"/>
    </location>
</feature>
<dbReference type="Proteomes" id="UP000295632">
    <property type="component" value="Unassembled WGS sequence"/>
</dbReference>
<evidence type="ECO:0000313" key="2">
    <source>
        <dbReference type="EMBL" id="TDQ38366.1"/>
    </source>
</evidence>
<sequence length="239" mass="27023">MNKNLGRMNLPFIVYVSICLVGAANFVLFGESDTIIASLHTAINGVFPQGILVMRYLFYMIVHLGLVYLFLHYFERIQYGQMFYILIRSKSFLHWFLHQLGNITLLGLVWLVALALLFYVGGLLRGLPLGAGVEDVPTTIILYHHFINGLLQFVNYALIAFIVFWIWRSDVLLLGSFAVMFLLGLPAINTHQFLPFALSSMGYVTSAWFGVFTISGVLVAFIIIEIVFLILVFKKAKSI</sequence>
<feature type="transmembrane region" description="Helical" evidence="1">
    <location>
        <begin position="95"/>
        <end position="120"/>
    </location>
</feature>
<evidence type="ECO:0000256" key="1">
    <source>
        <dbReference type="SAM" id="Phobius"/>
    </source>
</evidence>
<comment type="caution">
    <text evidence="2">The sequence shown here is derived from an EMBL/GenBank/DDBJ whole genome shotgun (WGS) entry which is preliminary data.</text>
</comment>
<feature type="transmembrane region" description="Helical" evidence="1">
    <location>
        <begin position="140"/>
        <end position="164"/>
    </location>
</feature>
<dbReference type="RefSeq" id="WP_133580940.1">
    <property type="nucleotide sequence ID" value="NZ_SNYJ01000010.1"/>
</dbReference>
<gene>
    <name evidence="2" type="ORF">EV213_110113</name>
</gene>
<name>A0A4R6TYG5_9BACI</name>
<dbReference type="AlphaFoldDB" id="A0A4R6TYG5"/>
<keyword evidence="1" id="KW-0472">Membrane</keyword>
<evidence type="ECO:0000313" key="3">
    <source>
        <dbReference type="Proteomes" id="UP000295632"/>
    </source>
</evidence>
<proteinExistence type="predicted"/>
<keyword evidence="1" id="KW-0812">Transmembrane</keyword>